<accession>A0A7W7HY90</accession>
<dbReference type="CDD" id="cd00267">
    <property type="entry name" value="ABC_ATPase"/>
    <property type="match status" value="1"/>
</dbReference>
<dbReference type="SUPFAM" id="SSF52540">
    <property type="entry name" value="P-loop containing nucleoside triphosphate hydrolases"/>
    <property type="match status" value="1"/>
</dbReference>
<dbReference type="Pfam" id="PF05729">
    <property type="entry name" value="NACHT"/>
    <property type="match status" value="1"/>
</dbReference>
<dbReference type="EMBL" id="JACHNH010000001">
    <property type="protein sequence ID" value="MBB4762999.1"/>
    <property type="molecule type" value="Genomic_DNA"/>
</dbReference>
<comment type="caution">
    <text evidence="2">The sequence shown here is derived from an EMBL/GenBank/DDBJ whole genome shotgun (WGS) entry which is preliminary data.</text>
</comment>
<name>A0A7W7HY90_9ACTN</name>
<dbReference type="Proteomes" id="UP000578112">
    <property type="component" value="Unassembled WGS sequence"/>
</dbReference>
<evidence type="ECO:0000313" key="3">
    <source>
        <dbReference type="Proteomes" id="UP000578112"/>
    </source>
</evidence>
<dbReference type="Gene3D" id="3.40.50.300">
    <property type="entry name" value="P-loop containing nucleotide triphosphate hydrolases"/>
    <property type="match status" value="1"/>
</dbReference>
<dbReference type="PROSITE" id="PS50837">
    <property type="entry name" value="NACHT"/>
    <property type="match status" value="1"/>
</dbReference>
<gene>
    <name evidence="2" type="ORF">BJ971_003555</name>
</gene>
<reference evidence="2 3" key="1">
    <citation type="submission" date="2020-08" db="EMBL/GenBank/DDBJ databases">
        <title>Sequencing the genomes of 1000 actinobacteria strains.</title>
        <authorList>
            <person name="Klenk H.-P."/>
        </authorList>
    </citation>
    <scope>NUCLEOTIDE SEQUENCE [LARGE SCALE GENOMIC DNA]</scope>
    <source>
        <strain evidence="2 3">DSM 43149</strain>
    </source>
</reference>
<dbReference type="RefSeq" id="WP_184994367.1">
    <property type="nucleotide sequence ID" value="NZ_BOMK01000042.1"/>
</dbReference>
<proteinExistence type="predicted"/>
<keyword evidence="3" id="KW-1185">Reference proteome</keyword>
<feature type="domain" description="NACHT" evidence="1">
    <location>
        <begin position="230"/>
        <end position="352"/>
    </location>
</feature>
<dbReference type="InterPro" id="IPR007111">
    <property type="entry name" value="NACHT_NTPase"/>
</dbReference>
<dbReference type="AlphaFoldDB" id="A0A7W7HY90"/>
<dbReference type="PANTHER" id="PTHR46844">
    <property type="entry name" value="SLR5058 PROTEIN"/>
    <property type="match status" value="1"/>
</dbReference>
<protein>
    <recommendedName>
        <fullName evidence="1">NACHT domain-containing protein</fullName>
    </recommendedName>
</protein>
<evidence type="ECO:0000313" key="2">
    <source>
        <dbReference type="EMBL" id="MBB4762999.1"/>
    </source>
</evidence>
<dbReference type="InterPro" id="IPR027417">
    <property type="entry name" value="P-loop_NTPase"/>
</dbReference>
<evidence type="ECO:0000259" key="1">
    <source>
        <dbReference type="PROSITE" id="PS50837"/>
    </source>
</evidence>
<sequence>MTSGIEATLFKVVGRVVGQLIGGVRHRAQVRQLRDEARPSMAQETAHDLLGELSPAEAAALARYLASPDFEQVGLQVVIALMHPSARNRQEHLSSVREQIRQGLRLAVGLPPEQLLGITDVVLDATQTAAGQASTKPIGVPEAVIAQGHVAAAAARTGALLSRLASLREIHEELQLLRSQTAHLHSELRLPHAGTARNVPWDDLYVTPVLRQQPEEELIVDTAVLAEPGQRHVILGDPGAGKSTFAEKLAHDLAAEPHGTVVPLLVVLRQFSSALQAGERTLVQHLAVAGKAPYNVDLTPETVDYLLLNGRAVIILDGLDELTDVALRRRVAELVKGFVLLHPLVPVVATSRRVGYAEASLDPALFRTCALASFDAERVALYARRWFALDGGSSPAERARLADAFLRESTSIEELRSSPLLLSVLCAMFATEHYIPSNRGEVYERCAVMVFDRWDRMRGISRTLGFDGRVRGAVQELAWVLFTEYSPPEQPRSRILRILERYLTTKGFDDDEAAAVAAEFLDYCAGRAWILAEVGSTATESIFGFAHRTFLEFFAAEYLVRMARTPEQVWNVLSTPVRENRWEVVAQLALQRIDRNVDDGGDTVLHLALEEMAEATSDEQAALAQFCSRSLGDVCVSPVLVARLVDMALERACRFGEEDRFLVAPLSEDFGELVAADGPLYDLMYRALPGNLPFVLRCLTDALSKSIEAGNAIALLLATNLSRAVVTEDESRRAVWANLAAELEERHKEAVERWRRAWPWARIRDDAVADEVMNRHGVLPFYVSDLALSGAGYPWVVQLLVQDVLEPADEPSSLPDVAHDVRELLVRRPTPWLPPLRAQSPTLPVGLPTFPVHRLQNDPMPETAGGDDLATWLVLFLPYLEYGLTSGGYSAICNLLHDVRRRHQPIPQLQELLRTRGVPDHVLRFVLRWARQDVDVIGETALRE</sequence>
<dbReference type="PANTHER" id="PTHR46844:SF1">
    <property type="entry name" value="SLR5058 PROTEIN"/>
    <property type="match status" value="1"/>
</dbReference>
<organism evidence="2 3">
    <name type="scientific">Actinoplanes digitatis</name>
    <dbReference type="NCBI Taxonomy" id="1868"/>
    <lineage>
        <taxon>Bacteria</taxon>
        <taxon>Bacillati</taxon>
        <taxon>Actinomycetota</taxon>
        <taxon>Actinomycetes</taxon>
        <taxon>Micromonosporales</taxon>
        <taxon>Micromonosporaceae</taxon>
        <taxon>Actinoplanes</taxon>
    </lineage>
</organism>